<dbReference type="Proteomes" id="UP001066276">
    <property type="component" value="Chromosome 6"/>
</dbReference>
<dbReference type="EMBL" id="JANPWB010000010">
    <property type="protein sequence ID" value="KAJ1135766.1"/>
    <property type="molecule type" value="Genomic_DNA"/>
</dbReference>
<gene>
    <name evidence="2" type="ORF">NDU88_002197</name>
</gene>
<evidence type="ECO:0000256" key="1">
    <source>
        <dbReference type="SAM" id="MobiDB-lite"/>
    </source>
</evidence>
<accession>A0AAV7Q5Y0</accession>
<dbReference type="AlphaFoldDB" id="A0AAV7Q5Y0"/>
<feature type="region of interest" description="Disordered" evidence="1">
    <location>
        <begin position="1"/>
        <end position="93"/>
    </location>
</feature>
<sequence>MSTSRLDTGQRDNTPETKTVRRKWGRPTQAQASQGKRVMIRATAHMTEPPISDKDRSTHSSAADTEGVSDLELAASEQEDLPYVTTQTAEDIL</sequence>
<proteinExistence type="predicted"/>
<name>A0AAV7Q5Y0_PLEWA</name>
<feature type="compositionally biased region" description="Polar residues" evidence="1">
    <location>
        <begin position="84"/>
        <end position="93"/>
    </location>
</feature>
<comment type="caution">
    <text evidence="2">The sequence shown here is derived from an EMBL/GenBank/DDBJ whole genome shotgun (WGS) entry which is preliminary data.</text>
</comment>
<feature type="compositionally biased region" description="Basic and acidic residues" evidence="1">
    <location>
        <begin position="8"/>
        <end position="19"/>
    </location>
</feature>
<reference evidence="2" key="1">
    <citation type="journal article" date="2022" name="bioRxiv">
        <title>Sequencing and chromosome-scale assembly of the giantPleurodeles waltlgenome.</title>
        <authorList>
            <person name="Brown T."/>
            <person name="Elewa A."/>
            <person name="Iarovenko S."/>
            <person name="Subramanian E."/>
            <person name="Araus A.J."/>
            <person name="Petzold A."/>
            <person name="Susuki M."/>
            <person name="Suzuki K.-i.T."/>
            <person name="Hayashi T."/>
            <person name="Toyoda A."/>
            <person name="Oliveira C."/>
            <person name="Osipova E."/>
            <person name="Leigh N.D."/>
            <person name="Simon A."/>
            <person name="Yun M.H."/>
        </authorList>
    </citation>
    <scope>NUCLEOTIDE SEQUENCE</scope>
    <source>
        <strain evidence="2">20211129_DDA</strain>
        <tissue evidence="2">Liver</tissue>
    </source>
</reference>
<keyword evidence="3" id="KW-1185">Reference proteome</keyword>
<organism evidence="2 3">
    <name type="scientific">Pleurodeles waltl</name>
    <name type="common">Iberian ribbed newt</name>
    <dbReference type="NCBI Taxonomy" id="8319"/>
    <lineage>
        <taxon>Eukaryota</taxon>
        <taxon>Metazoa</taxon>
        <taxon>Chordata</taxon>
        <taxon>Craniata</taxon>
        <taxon>Vertebrata</taxon>
        <taxon>Euteleostomi</taxon>
        <taxon>Amphibia</taxon>
        <taxon>Batrachia</taxon>
        <taxon>Caudata</taxon>
        <taxon>Salamandroidea</taxon>
        <taxon>Salamandridae</taxon>
        <taxon>Pleurodelinae</taxon>
        <taxon>Pleurodeles</taxon>
    </lineage>
</organism>
<evidence type="ECO:0000313" key="2">
    <source>
        <dbReference type="EMBL" id="KAJ1135766.1"/>
    </source>
</evidence>
<protein>
    <submittedName>
        <fullName evidence="2">Uncharacterized protein</fullName>
    </submittedName>
</protein>
<evidence type="ECO:0000313" key="3">
    <source>
        <dbReference type="Proteomes" id="UP001066276"/>
    </source>
</evidence>